<sequence>MFFPRIRQTLCALICEILGNISMSTKILIFDKTVLHFKIILMKKLNIAVLAFSGIVFLNSCGTTKNTTATVEKTPTNIVVENSSLTIYPENGINLSYMDKTVRPQDDFFSYVNGNWVKETQIPSDKASWGSFNALRENVDDASLDILNKILTEKYAEGSEGQKIQNLYASFMDVEKRNAAGISPIKSDLAKVDAIKNINDLQKYLLDATKLSDNSFYGWRVGADMKNSKMNAVYLGGPDLGLGRDYYQKVNEANTKTLAEYQNYVAKLFVVLGYKNSDAAAKNVVDFEKQLANYLLTLEQNRDANLRYNPKNVNELSGLVKNVNLAKYLKDAGVNTDKVIVGELKYYQNMDQFINQKNLPLLKDYLKYHIINGNASNLGDSLDNIRFDFYSKYLQGQKEQRAMDKRGLALVNSILGEAFGKLYVDKYFTPESKQQMEMYIDYILKSFKTHINDMDWMSPETKVKAQEKLSKFTVKIAYPDQWKDYSKLKVEAPAQGATLYSNLQNVSAWQYQKSLEKVGKPVDKTEWGMSPQTVNAYYSGSNNEIVFPAAILQPPFYNPKADAAVNFGGIGAVIGHEISHGFDDSGSRFDGDGNLNNWWTDQDRKNFDAKVGQLAAQYNAYEPVKGSFVNGKFTSGENIGDLGGVAVAYDALQMYLKDKGDVGLISGFNQDQRFFMSWATVWRTKSTDQYMMNQVKTDPHSPGYFRAFGPLVNQDSFMKAFDIKPGDKLYKAPAERIKIW</sequence>
<keyword evidence="7" id="KW-0482">Metalloprotease</keyword>
<dbReference type="InterPro" id="IPR000718">
    <property type="entry name" value="Peptidase_M13"/>
</dbReference>
<name>A0AAX2IL38_9FLAO</name>
<reference evidence="11 13" key="2">
    <citation type="submission" date="2018-06" db="EMBL/GenBank/DDBJ databases">
        <authorList>
            <consortium name="Pathogen Informatics"/>
            <person name="Doyle S."/>
        </authorList>
    </citation>
    <scope>NUCLEOTIDE SEQUENCE [LARGE SCALE GENOMIC DNA]</scope>
    <source>
        <strain evidence="11 13">NCTC11212</strain>
    </source>
</reference>
<evidence type="ECO:0000313" key="11">
    <source>
        <dbReference type="EMBL" id="SQA89238.1"/>
    </source>
</evidence>
<evidence type="ECO:0000313" key="13">
    <source>
        <dbReference type="Proteomes" id="UP000251937"/>
    </source>
</evidence>
<proteinExistence type="inferred from homology"/>
<evidence type="ECO:0000259" key="8">
    <source>
        <dbReference type="Pfam" id="PF01431"/>
    </source>
</evidence>
<dbReference type="Pfam" id="PF05649">
    <property type="entry name" value="Peptidase_M13_N"/>
    <property type="match status" value="1"/>
</dbReference>
<dbReference type="InterPro" id="IPR018497">
    <property type="entry name" value="Peptidase_M13_C"/>
</dbReference>
<dbReference type="PANTHER" id="PTHR11733:SF167">
    <property type="entry name" value="FI17812P1-RELATED"/>
    <property type="match status" value="1"/>
</dbReference>
<dbReference type="GO" id="GO:0016485">
    <property type="term" value="P:protein processing"/>
    <property type="evidence" value="ECO:0007669"/>
    <property type="project" value="TreeGrafter"/>
</dbReference>
<dbReference type="Gene3D" id="3.40.390.10">
    <property type="entry name" value="Collagenase (Catalytic Domain)"/>
    <property type="match status" value="1"/>
</dbReference>
<dbReference type="CDD" id="cd08662">
    <property type="entry name" value="M13"/>
    <property type="match status" value="1"/>
</dbReference>
<dbReference type="InterPro" id="IPR042089">
    <property type="entry name" value="Peptidase_M13_dom_2"/>
</dbReference>
<evidence type="ECO:0000259" key="9">
    <source>
        <dbReference type="Pfam" id="PF05649"/>
    </source>
</evidence>
<protein>
    <submittedName>
        <fullName evidence="10 11">Endopeptidase</fullName>
        <ecNumber evidence="11">3.4.24.-</ecNumber>
    </submittedName>
</protein>
<organism evidence="11 13">
    <name type="scientific">Chryseobacterium balustinum</name>
    <dbReference type="NCBI Taxonomy" id="246"/>
    <lineage>
        <taxon>Bacteria</taxon>
        <taxon>Pseudomonadati</taxon>
        <taxon>Bacteroidota</taxon>
        <taxon>Flavobacteriia</taxon>
        <taxon>Flavobacteriales</taxon>
        <taxon>Weeksellaceae</taxon>
        <taxon>Chryseobacterium group</taxon>
        <taxon>Chryseobacterium</taxon>
    </lineage>
</organism>
<evidence type="ECO:0000256" key="3">
    <source>
        <dbReference type="ARBA" id="ARBA00022670"/>
    </source>
</evidence>
<dbReference type="Proteomes" id="UP000190669">
    <property type="component" value="Unassembled WGS sequence"/>
</dbReference>
<keyword evidence="12" id="KW-1185">Reference proteome</keyword>
<dbReference type="AlphaFoldDB" id="A0AAX2IL38"/>
<evidence type="ECO:0000256" key="2">
    <source>
        <dbReference type="ARBA" id="ARBA00007357"/>
    </source>
</evidence>
<dbReference type="PRINTS" id="PR00786">
    <property type="entry name" value="NEPRILYSIN"/>
</dbReference>
<dbReference type="GO" id="GO:0004222">
    <property type="term" value="F:metalloendopeptidase activity"/>
    <property type="evidence" value="ECO:0007669"/>
    <property type="project" value="InterPro"/>
</dbReference>
<dbReference type="Gene3D" id="1.10.1380.10">
    <property type="entry name" value="Neutral endopeptidase , domain2"/>
    <property type="match status" value="1"/>
</dbReference>
<dbReference type="EMBL" id="FUZE01000002">
    <property type="protein sequence ID" value="SKB46266.1"/>
    <property type="molecule type" value="Genomic_DNA"/>
</dbReference>
<feature type="domain" description="Peptidase M13 N-terminal" evidence="9">
    <location>
        <begin position="104"/>
        <end position="479"/>
    </location>
</feature>
<dbReference type="EC" id="3.4.24.-" evidence="11"/>
<feature type="domain" description="Peptidase M13 C-terminal" evidence="8">
    <location>
        <begin position="535"/>
        <end position="737"/>
    </location>
</feature>
<evidence type="ECO:0000313" key="12">
    <source>
        <dbReference type="Proteomes" id="UP000190669"/>
    </source>
</evidence>
<keyword evidence="5 11" id="KW-0378">Hydrolase</keyword>
<gene>
    <name evidence="11" type="primary">pepO_2</name>
    <name evidence="11" type="ORF">NCTC11212_01805</name>
    <name evidence="10" type="ORF">SAMN05421800_10230</name>
</gene>
<evidence type="ECO:0000256" key="5">
    <source>
        <dbReference type="ARBA" id="ARBA00022801"/>
    </source>
</evidence>
<comment type="cofactor">
    <cofactor evidence="1">
        <name>Zn(2+)</name>
        <dbReference type="ChEBI" id="CHEBI:29105"/>
    </cofactor>
</comment>
<dbReference type="PANTHER" id="PTHR11733">
    <property type="entry name" value="ZINC METALLOPROTEASE FAMILY M13 NEPRILYSIN-RELATED"/>
    <property type="match status" value="1"/>
</dbReference>
<dbReference type="PROSITE" id="PS51885">
    <property type="entry name" value="NEPRILYSIN"/>
    <property type="match status" value="1"/>
</dbReference>
<evidence type="ECO:0000256" key="6">
    <source>
        <dbReference type="ARBA" id="ARBA00022833"/>
    </source>
</evidence>
<dbReference type="EMBL" id="UAVR01000008">
    <property type="protein sequence ID" value="SQA89238.1"/>
    <property type="molecule type" value="Genomic_DNA"/>
</dbReference>
<keyword evidence="4" id="KW-0479">Metal-binding</keyword>
<keyword evidence="6" id="KW-0862">Zinc</keyword>
<dbReference type="GO" id="GO:0005886">
    <property type="term" value="C:plasma membrane"/>
    <property type="evidence" value="ECO:0007669"/>
    <property type="project" value="TreeGrafter"/>
</dbReference>
<dbReference type="Proteomes" id="UP000251937">
    <property type="component" value="Unassembled WGS sequence"/>
</dbReference>
<keyword evidence="3" id="KW-0645">Protease</keyword>
<comment type="similarity">
    <text evidence="2">Belongs to the peptidase M13 family.</text>
</comment>
<reference evidence="10 12" key="1">
    <citation type="submission" date="2017-02" db="EMBL/GenBank/DDBJ databases">
        <authorList>
            <person name="Varghese N."/>
            <person name="Submissions S."/>
        </authorList>
    </citation>
    <scope>NUCLEOTIDE SEQUENCE [LARGE SCALE GENOMIC DNA]</scope>
    <source>
        <strain evidence="10 12">DSM 16775</strain>
    </source>
</reference>
<evidence type="ECO:0000256" key="1">
    <source>
        <dbReference type="ARBA" id="ARBA00001947"/>
    </source>
</evidence>
<dbReference type="InterPro" id="IPR024079">
    <property type="entry name" value="MetalloPept_cat_dom_sf"/>
</dbReference>
<dbReference type="InterPro" id="IPR008753">
    <property type="entry name" value="Peptidase_M13_N"/>
</dbReference>
<accession>A0AAX2IL38</accession>
<dbReference type="GO" id="GO:0046872">
    <property type="term" value="F:metal ion binding"/>
    <property type="evidence" value="ECO:0007669"/>
    <property type="project" value="UniProtKB-KW"/>
</dbReference>
<evidence type="ECO:0000256" key="7">
    <source>
        <dbReference type="ARBA" id="ARBA00023049"/>
    </source>
</evidence>
<comment type="caution">
    <text evidence="11">The sequence shown here is derived from an EMBL/GenBank/DDBJ whole genome shotgun (WGS) entry which is preliminary data.</text>
</comment>
<evidence type="ECO:0000313" key="10">
    <source>
        <dbReference type="EMBL" id="SKB46266.1"/>
    </source>
</evidence>
<dbReference type="SUPFAM" id="SSF55486">
    <property type="entry name" value="Metalloproteases ('zincins'), catalytic domain"/>
    <property type="match status" value="1"/>
</dbReference>
<evidence type="ECO:0000256" key="4">
    <source>
        <dbReference type="ARBA" id="ARBA00022723"/>
    </source>
</evidence>
<dbReference type="Pfam" id="PF01431">
    <property type="entry name" value="Peptidase_M13"/>
    <property type="match status" value="1"/>
</dbReference>